<keyword evidence="3" id="KW-1185">Reference proteome</keyword>
<dbReference type="NCBIfam" id="NF041918">
    <property type="entry name" value="SAMP1"/>
    <property type="match status" value="1"/>
</dbReference>
<dbReference type="SUPFAM" id="SSF54285">
    <property type="entry name" value="MoaD/ThiS"/>
    <property type="match status" value="1"/>
</dbReference>
<proteinExistence type="predicted"/>
<sequence>MSLELRFFATFREAVGTKTITREYDAATVGDVLVALESEFEGLAGQIMEDGAVKSQVNVLLNGRDVTHERGVDTPVDPDDTLSVFPPVAGGGGANA</sequence>
<dbReference type="InterPro" id="IPR052045">
    <property type="entry name" value="Sulfur_Carrier/Prot_Modifier"/>
</dbReference>
<evidence type="ECO:0000256" key="1">
    <source>
        <dbReference type="SAM" id="MobiDB-lite"/>
    </source>
</evidence>
<comment type="caution">
    <text evidence="2">The sequence shown here is derived from an EMBL/GenBank/DDBJ whole genome shotgun (WGS) entry which is preliminary data.</text>
</comment>
<dbReference type="InterPro" id="IPR054834">
    <property type="entry name" value="SAMP1_3"/>
</dbReference>
<dbReference type="InterPro" id="IPR010038">
    <property type="entry name" value="MoaD_arc-typ"/>
</dbReference>
<dbReference type="EMBL" id="JACKXD010000004">
    <property type="protein sequence ID" value="MBB6647036.1"/>
    <property type="molecule type" value="Genomic_DNA"/>
</dbReference>
<dbReference type="RefSeq" id="WP_185193412.1">
    <property type="nucleotide sequence ID" value="NZ_JACKXD010000004.1"/>
</dbReference>
<dbReference type="PANTHER" id="PTHR38031:SF1">
    <property type="entry name" value="SULFUR CARRIER PROTEIN CYSO"/>
    <property type="match status" value="1"/>
</dbReference>
<evidence type="ECO:0000313" key="3">
    <source>
        <dbReference type="Proteomes" id="UP000546257"/>
    </source>
</evidence>
<dbReference type="InterPro" id="IPR012675">
    <property type="entry name" value="Beta-grasp_dom_sf"/>
</dbReference>
<protein>
    <submittedName>
        <fullName evidence="2">MoaD/ThiS family protein</fullName>
    </submittedName>
</protein>
<name>A0A7J9SLY3_9EURY</name>
<dbReference type="InterPro" id="IPR016155">
    <property type="entry name" value="Mopterin_synth/thiamin_S_b"/>
</dbReference>
<evidence type="ECO:0000313" key="2">
    <source>
        <dbReference type="EMBL" id="MBB6647036.1"/>
    </source>
</evidence>
<dbReference type="NCBIfam" id="TIGR01687">
    <property type="entry name" value="moaD_arch"/>
    <property type="match status" value="1"/>
</dbReference>
<dbReference type="CDD" id="cd17505">
    <property type="entry name" value="Ubl_SAMP1_like"/>
    <property type="match status" value="1"/>
</dbReference>
<dbReference type="PANTHER" id="PTHR38031">
    <property type="entry name" value="SULFUR CARRIER PROTEIN SLR0821-RELATED"/>
    <property type="match status" value="1"/>
</dbReference>
<dbReference type="Pfam" id="PF02597">
    <property type="entry name" value="ThiS"/>
    <property type="match status" value="1"/>
</dbReference>
<gene>
    <name evidence="2" type="ORF">H5V44_12195</name>
</gene>
<reference evidence="2 3" key="1">
    <citation type="submission" date="2020-08" db="EMBL/GenBank/DDBJ databases">
        <authorList>
            <person name="Seo M.-J."/>
        </authorList>
    </citation>
    <scope>NUCLEOTIDE SEQUENCE [LARGE SCALE GENOMIC DNA]</scope>
    <source>
        <strain evidence="2 3">MBLA0160</strain>
    </source>
</reference>
<dbReference type="AlphaFoldDB" id="A0A7J9SLY3"/>
<organism evidence="2 3">
    <name type="scientific">Halobellus ruber</name>
    <dbReference type="NCBI Taxonomy" id="2761102"/>
    <lineage>
        <taxon>Archaea</taxon>
        <taxon>Methanobacteriati</taxon>
        <taxon>Methanobacteriota</taxon>
        <taxon>Stenosarchaea group</taxon>
        <taxon>Halobacteria</taxon>
        <taxon>Halobacteriales</taxon>
        <taxon>Haloferacaceae</taxon>
        <taxon>Halobellus</taxon>
    </lineage>
</organism>
<dbReference type="Gene3D" id="3.10.20.30">
    <property type="match status" value="1"/>
</dbReference>
<dbReference type="InterPro" id="IPR003749">
    <property type="entry name" value="ThiS/MoaD-like"/>
</dbReference>
<accession>A0A7J9SLY3</accession>
<dbReference type="Proteomes" id="UP000546257">
    <property type="component" value="Unassembled WGS sequence"/>
</dbReference>
<feature type="region of interest" description="Disordered" evidence="1">
    <location>
        <begin position="69"/>
        <end position="96"/>
    </location>
</feature>